<dbReference type="EMBL" id="VLLA01000035">
    <property type="protein sequence ID" value="TWI60265.1"/>
    <property type="molecule type" value="Genomic_DNA"/>
</dbReference>
<organism evidence="1 2">
    <name type="scientific">Bradyrhizobium huanghuaihaiense</name>
    <dbReference type="NCBI Taxonomy" id="990078"/>
    <lineage>
        <taxon>Bacteria</taxon>
        <taxon>Pseudomonadati</taxon>
        <taxon>Pseudomonadota</taxon>
        <taxon>Alphaproteobacteria</taxon>
        <taxon>Hyphomicrobiales</taxon>
        <taxon>Nitrobacteraceae</taxon>
        <taxon>Bradyrhizobium</taxon>
    </lineage>
</organism>
<sequence>MHSGRIRFSPQAILFIGALALAGCDNPITCRSPCPNPSHSRDFFCDCFDPNQRPSASSGNTGSGNSNNSNNANNAAYAQCVCQYSNGVVGAWFNYEPSVYKKMTTLSISASTCVDLTVCELTKTDTGGDSYTVLTGKMNLAPQSWNKTDNFVSGRSSWSVFGKLVDRSSLEPAPQLIPASKFAVIRLNHLRRLMTPAAFTNDYPGCTAACEAGSPYCFRKELSGIEASGLRQLHKYLLKNPQAISAGDLMGMFSLKSDPCARGDTAISKGILSNAGDVCTLEGEIPALNITGRIQIPSSLEGKYQLNGVGVALLEFEDRDRRPKLSFSDKYVNADWGGDIKSVFGSNNDIGFSVGEKSCLSFKLR</sequence>
<evidence type="ECO:0000313" key="2">
    <source>
        <dbReference type="Proteomes" id="UP000316291"/>
    </source>
</evidence>
<dbReference type="PROSITE" id="PS51257">
    <property type="entry name" value="PROKAR_LIPOPROTEIN"/>
    <property type="match status" value="1"/>
</dbReference>
<name>A0A562QU29_9BRAD</name>
<keyword evidence="2" id="KW-1185">Reference proteome</keyword>
<dbReference type="AlphaFoldDB" id="A0A562QU29"/>
<reference evidence="1 2" key="1">
    <citation type="journal article" date="2015" name="Stand. Genomic Sci.">
        <title>Genomic Encyclopedia of Bacterial and Archaeal Type Strains, Phase III: the genomes of soil and plant-associated and newly described type strains.</title>
        <authorList>
            <person name="Whitman W.B."/>
            <person name="Woyke T."/>
            <person name="Klenk H.P."/>
            <person name="Zhou Y."/>
            <person name="Lilburn T.G."/>
            <person name="Beck B.J."/>
            <person name="De Vos P."/>
            <person name="Vandamme P."/>
            <person name="Eisen J.A."/>
            <person name="Garrity G."/>
            <person name="Hugenholtz P."/>
            <person name="Kyrpides N.C."/>
        </authorList>
    </citation>
    <scope>NUCLEOTIDE SEQUENCE [LARGE SCALE GENOMIC DNA]</scope>
    <source>
        <strain evidence="1 2">CGMCC 1.10948</strain>
    </source>
</reference>
<accession>A0A562QU29</accession>
<dbReference type="Proteomes" id="UP000316291">
    <property type="component" value="Unassembled WGS sequence"/>
</dbReference>
<proteinExistence type="predicted"/>
<protein>
    <submittedName>
        <fullName evidence="1">Uncharacterized protein</fullName>
    </submittedName>
</protein>
<gene>
    <name evidence="1" type="ORF">IQ16_07763</name>
</gene>
<evidence type="ECO:0000313" key="1">
    <source>
        <dbReference type="EMBL" id="TWI60265.1"/>
    </source>
</evidence>
<comment type="caution">
    <text evidence="1">The sequence shown here is derived from an EMBL/GenBank/DDBJ whole genome shotgun (WGS) entry which is preliminary data.</text>
</comment>